<dbReference type="PROSITE" id="PS52016">
    <property type="entry name" value="TONB_DEPENDENT_REC_3"/>
    <property type="match status" value="1"/>
</dbReference>
<dbReference type="Pfam" id="PF14905">
    <property type="entry name" value="OMP_b-brl_3"/>
    <property type="match status" value="1"/>
</dbReference>
<comment type="similarity">
    <text evidence="7">Belongs to the TonB-dependent receptor family.</text>
</comment>
<evidence type="ECO:0000313" key="11">
    <source>
        <dbReference type="EMBL" id="GAA0873623.1"/>
    </source>
</evidence>
<evidence type="ECO:0000256" key="1">
    <source>
        <dbReference type="ARBA" id="ARBA00004571"/>
    </source>
</evidence>
<dbReference type="Pfam" id="PF07715">
    <property type="entry name" value="Plug"/>
    <property type="match status" value="1"/>
</dbReference>
<evidence type="ECO:0000313" key="12">
    <source>
        <dbReference type="Proteomes" id="UP001501126"/>
    </source>
</evidence>
<gene>
    <name evidence="11" type="ORF">GCM10009118_00310</name>
</gene>
<dbReference type="InterPro" id="IPR012910">
    <property type="entry name" value="Plug_dom"/>
</dbReference>
<evidence type="ECO:0000256" key="7">
    <source>
        <dbReference type="PROSITE-ProRule" id="PRU01360"/>
    </source>
</evidence>
<protein>
    <submittedName>
        <fullName evidence="11">Outer membrane beta-barrel family protein</fullName>
    </submittedName>
</protein>
<organism evidence="11 12">
    <name type="scientific">Wandonia haliotis</name>
    <dbReference type="NCBI Taxonomy" id="574963"/>
    <lineage>
        <taxon>Bacteria</taxon>
        <taxon>Pseudomonadati</taxon>
        <taxon>Bacteroidota</taxon>
        <taxon>Flavobacteriia</taxon>
        <taxon>Flavobacteriales</taxon>
        <taxon>Crocinitomicaceae</taxon>
        <taxon>Wandonia</taxon>
    </lineage>
</organism>
<dbReference type="Gene3D" id="2.40.170.20">
    <property type="entry name" value="TonB-dependent receptor, beta-barrel domain"/>
    <property type="match status" value="1"/>
</dbReference>
<dbReference type="InterPro" id="IPR039426">
    <property type="entry name" value="TonB-dep_rcpt-like"/>
</dbReference>
<evidence type="ECO:0000256" key="8">
    <source>
        <dbReference type="SAM" id="SignalP"/>
    </source>
</evidence>
<feature type="signal peptide" evidence="8">
    <location>
        <begin position="1"/>
        <end position="22"/>
    </location>
</feature>
<dbReference type="InterPro" id="IPR008969">
    <property type="entry name" value="CarboxyPept-like_regulatory"/>
</dbReference>
<sequence length="791" mass="89031">MKSLIKLFASIGIVVLSGNSLAQSEKWLISGQLTDGETGEAVPYAAVIVHSSVTHTILNGITTNDQGNFKVGTDSSAVYLEIKSVGYIPDTIRTIRFNTPHINLGEIKLFRDNQILEQVQVTAERSTMEFKLDRRVYNVGSDISSTGMGALEILNNIPSVNVDIEGQISLRGNTGVQILIDGKPSVLADEQGNALGTITADMVERIEVITNPSAKYNAEGTSGIINIVLKKEEKKGINGSISLNTGYPNNHSIGGSLNLRTEKFNFFTQFGAGYRSMPWESKSTNRNITSGDRIESEGNSIKNENFYNITIGTDYHINERNVLTLSGNFAYELETNPTQTAFYLYDENQELSSSYNRTEKTKATNPKWQYDLQYQKTFTNNKEHILQFSTLGSFFGKDQSSDFENEYLTGIASDPSQRTATDFYQADYTFKLDYTNPLTKTITLETGALYEINDVGNDYSVDNQLGDSWIPDTSLTNNFEYNQKVLGIYTTGSYEGKKWGVKLGVRLENTDLKTLLTNTNERNTQNYTNFFPSLHTSYKISRAFSLQAGYSRRIFRPRLWDLNPFFNIRNTYNIRTGNPDLQPEFADSYELTGVFLFEKLSLNISGYYLYTTNVTERVSYFENNVNITTPINVGIRHKTGGEINAKYTATKWLTLNGEANYGYFLRKGVFENQNFDFEGSQWSGKLTVKFKLPADIDLEINSNYQSAYKTVQGKVSGFAFVDAGIRKRLWKGKGVINLSIRDIFASRIRESIVDQPSYYLYSFSKRGRFITLGFSYSFGKGEAMTYSGGKR</sequence>
<evidence type="ECO:0000259" key="9">
    <source>
        <dbReference type="Pfam" id="PF07715"/>
    </source>
</evidence>
<feature type="domain" description="Outer membrane protein beta-barrel" evidence="10">
    <location>
        <begin position="380"/>
        <end position="776"/>
    </location>
</feature>
<evidence type="ECO:0000256" key="3">
    <source>
        <dbReference type="ARBA" id="ARBA00022452"/>
    </source>
</evidence>
<dbReference type="SUPFAM" id="SSF49464">
    <property type="entry name" value="Carboxypeptidase regulatory domain-like"/>
    <property type="match status" value="1"/>
</dbReference>
<keyword evidence="2 7" id="KW-0813">Transport</keyword>
<comment type="caution">
    <text evidence="11">The sequence shown here is derived from an EMBL/GenBank/DDBJ whole genome shotgun (WGS) entry which is preliminary data.</text>
</comment>
<evidence type="ECO:0000256" key="5">
    <source>
        <dbReference type="ARBA" id="ARBA00023136"/>
    </source>
</evidence>
<keyword evidence="8" id="KW-0732">Signal</keyword>
<evidence type="ECO:0000256" key="2">
    <source>
        <dbReference type="ARBA" id="ARBA00022448"/>
    </source>
</evidence>
<dbReference type="Gene3D" id="2.60.40.1120">
    <property type="entry name" value="Carboxypeptidase-like, regulatory domain"/>
    <property type="match status" value="1"/>
</dbReference>
<dbReference type="EMBL" id="BAAAFH010000001">
    <property type="protein sequence ID" value="GAA0873623.1"/>
    <property type="molecule type" value="Genomic_DNA"/>
</dbReference>
<keyword evidence="6 7" id="KW-0998">Cell outer membrane</keyword>
<dbReference type="RefSeq" id="WP_343783836.1">
    <property type="nucleotide sequence ID" value="NZ_BAAAFH010000001.1"/>
</dbReference>
<dbReference type="SUPFAM" id="SSF56935">
    <property type="entry name" value="Porins"/>
    <property type="match status" value="1"/>
</dbReference>
<dbReference type="InterPro" id="IPR036942">
    <property type="entry name" value="Beta-barrel_TonB_sf"/>
</dbReference>
<dbReference type="PANTHER" id="PTHR40980:SF4">
    <property type="entry name" value="TONB-DEPENDENT RECEPTOR-LIKE BETA-BARREL DOMAIN-CONTAINING PROTEIN"/>
    <property type="match status" value="1"/>
</dbReference>
<reference evidence="11 12" key="1">
    <citation type="journal article" date="2019" name="Int. J. Syst. Evol. Microbiol.">
        <title>The Global Catalogue of Microorganisms (GCM) 10K type strain sequencing project: providing services to taxonomists for standard genome sequencing and annotation.</title>
        <authorList>
            <consortium name="The Broad Institute Genomics Platform"/>
            <consortium name="The Broad Institute Genome Sequencing Center for Infectious Disease"/>
            <person name="Wu L."/>
            <person name="Ma J."/>
        </authorList>
    </citation>
    <scope>NUCLEOTIDE SEQUENCE [LARGE SCALE GENOMIC DNA]</scope>
    <source>
        <strain evidence="11 12">JCM 16083</strain>
    </source>
</reference>
<evidence type="ECO:0000259" key="10">
    <source>
        <dbReference type="Pfam" id="PF14905"/>
    </source>
</evidence>
<keyword evidence="5 7" id="KW-0472">Membrane</keyword>
<keyword evidence="4 7" id="KW-0812">Transmembrane</keyword>
<comment type="subcellular location">
    <subcellularLocation>
        <location evidence="1 7">Cell outer membrane</location>
        <topology evidence="1 7">Multi-pass membrane protein</topology>
    </subcellularLocation>
</comment>
<evidence type="ECO:0000256" key="4">
    <source>
        <dbReference type="ARBA" id="ARBA00022692"/>
    </source>
</evidence>
<dbReference type="Gene3D" id="2.170.130.10">
    <property type="entry name" value="TonB-dependent receptor, plug domain"/>
    <property type="match status" value="1"/>
</dbReference>
<feature type="domain" description="TonB-dependent receptor plug" evidence="9">
    <location>
        <begin position="152"/>
        <end position="223"/>
    </location>
</feature>
<dbReference type="InterPro" id="IPR037066">
    <property type="entry name" value="Plug_dom_sf"/>
</dbReference>
<name>A0ABN1MKE0_9FLAO</name>
<keyword evidence="12" id="KW-1185">Reference proteome</keyword>
<dbReference type="InterPro" id="IPR041700">
    <property type="entry name" value="OMP_b-brl_3"/>
</dbReference>
<evidence type="ECO:0000256" key="6">
    <source>
        <dbReference type="ARBA" id="ARBA00023237"/>
    </source>
</evidence>
<keyword evidence="3 7" id="KW-1134">Transmembrane beta strand</keyword>
<dbReference type="Proteomes" id="UP001501126">
    <property type="component" value="Unassembled WGS sequence"/>
</dbReference>
<proteinExistence type="inferred from homology"/>
<feature type="chain" id="PRO_5046296240" evidence="8">
    <location>
        <begin position="23"/>
        <end position="791"/>
    </location>
</feature>
<accession>A0ABN1MKE0</accession>
<dbReference type="PANTHER" id="PTHR40980">
    <property type="entry name" value="PLUG DOMAIN-CONTAINING PROTEIN"/>
    <property type="match status" value="1"/>
</dbReference>